<evidence type="ECO:0000313" key="2">
    <source>
        <dbReference type="EMBL" id="KAK8109680.1"/>
    </source>
</evidence>
<protein>
    <submittedName>
        <fullName evidence="2">Uncharacterized protein</fullName>
    </submittedName>
</protein>
<keyword evidence="1" id="KW-0732">Signal</keyword>
<dbReference type="Proteomes" id="UP001392437">
    <property type="component" value="Unassembled WGS sequence"/>
</dbReference>
<name>A0AAW0QMM9_9PEZI</name>
<feature type="signal peptide" evidence="1">
    <location>
        <begin position="1"/>
        <end position="18"/>
    </location>
</feature>
<evidence type="ECO:0000313" key="3">
    <source>
        <dbReference type="Proteomes" id="UP001392437"/>
    </source>
</evidence>
<gene>
    <name evidence="2" type="ORF">PG999_007817</name>
</gene>
<dbReference type="AlphaFoldDB" id="A0AAW0QMM9"/>
<feature type="chain" id="PRO_5043710180" evidence="1">
    <location>
        <begin position="19"/>
        <end position="392"/>
    </location>
</feature>
<comment type="caution">
    <text evidence="2">The sequence shown here is derived from an EMBL/GenBank/DDBJ whole genome shotgun (WGS) entry which is preliminary data.</text>
</comment>
<dbReference type="EMBL" id="JAQQWP010000007">
    <property type="protein sequence ID" value="KAK8109680.1"/>
    <property type="molecule type" value="Genomic_DNA"/>
</dbReference>
<reference evidence="2 3" key="1">
    <citation type="submission" date="2023-01" db="EMBL/GenBank/DDBJ databases">
        <title>Analysis of 21 Apiospora genomes using comparative genomics revels a genus with tremendous synthesis potential of carbohydrate active enzymes and secondary metabolites.</title>
        <authorList>
            <person name="Sorensen T."/>
        </authorList>
    </citation>
    <scope>NUCLEOTIDE SEQUENCE [LARGE SCALE GENOMIC DNA]</scope>
    <source>
        <strain evidence="2 3">CBS 117206</strain>
    </source>
</reference>
<organism evidence="2 3">
    <name type="scientific">Apiospora kogelbergensis</name>
    <dbReference type="NCBI Taxonomy" id="1337665"/>
    <lineage>
        <taxon>Eukaryota</taxon>
        <taxon>Fungi</taxon>
        <taxon>Dikarya</taxon>
        <taxon>Ascomycota</taxon>
        <taxon>Pezizomycotina</taxon>
        <taxon>Sordariomycetes</taxon>
        <taxon>Xylariomycetidae</taxon>
        <taxon>Amphisphaeriales</taxon>
        <taxon>Apiosporaceae</taxon>
        <taxon>Apiospora</taxon>
    </lineage>
</organism>
<accession>A0AAW0QMM9</accession>
<keyword evidence="3" id="KW-1185">Reference proteome</keyword>
<proteinExistence type="predicted"/>
<sequence>MYFNQAIAIAILAYTAAAAPAGSATTCADRDSVCRKYTANNGLSSVECDVAIAQCIGSCQVSHDRCSTAPDANHATCVASLVGCTGKSVSESLKPQSATGEALTFPAQSKAAADSSCVLKDDACRTAPGANMAECSAQKAECKDQCSSAADACRTAPGANQSLCSADYAKCLGENPYAKRAEEPHWETGDAVYFPAKNAKTAEEPHWETGDAVYFPAQSKAAATSCILKDDACRTAPDANMSLCNAEKAACKTVCQADADACRTAPGANQSLCSADFAKCLGENPYAKKRATEEPHWETGDAVYFPAKNAVKAAAEEPHFELGTPVYQGNCQQLDDKCRTAPGANMSLCNAEKAECKATCVKESDACRSAPSANQAECSAKYASCLGTNPYN</sequence>
<evidence type="ECO:0000256" key="1">
    <source>
        <dbReference type="SAM" id="SignalP"/>
    </source>
</evidence>